<evidence type="ECO:0000256" key="7">
    <source>
        <dbReference type="ARBA" id="ARBA00023136"/>
    </source>
</evidence>
<evidence type="ECO:0000256" key="1">
    <source>
        <dbReference type="ARBA" id="ARBA00004651"/>
    </source>
</evidence>
<dbReference type="Gene3D" id="1.10.3470.10">
    <property type="entry name" value="ABC transporter involved in vitamin B12 uptake, BtuC"/>
    <property type="match status" value="1"/>
</dbReference>
<evidence type="ECO:0000313" key="10">
    <source>
        <dbReference type="Proteomes" id="UP000614490"/>
    </source>
</evidence>
<evidence type="ECO:0000256" key="3">
    <source>
        <dbReference type="ARBA" id="ARBA00022448"/>
    </source>
</evidence>
<evidence type="ECO:0000256" key="8">
    <source>
        <dbReference type="SAM" id="Phobius"/>
    </source>
</evidence>
<dbReference type="FunFam" id="1.10.3470.10:FF:000001">
    <property type="entry name" value="Vitamin B12 ABC transporter permease BtuC"/>
    <property type="match status" value="1"/>
</dbReference>
<keyword evidence="7 8" id="KW-0472">Membrane</keyword>
<feature type="transmembrane region" description="Helical" evidence="8">
    <location>
        <begin position="235"/>
        <end position="261"/>
    </location>
</feature>
<feature type="transmembrane region" description="Helical" evidence="8">
    <location>
        <begin position="273"/>
        <end position="294"/>
    </location>
</feature>
<evidence type="ECO:0000313" key="9">
    <source>
        <dbReference type="EMBL" id="MBH0229754.1"/>
    </source>
</evidence>
<dbReference type="InterPro" id="IPR000522">
    <property type="entry name" value="ABC_transptr_permease_BtuC"/>
</dbReference>
<dbReference type="GO" id="GO:0033214">
    <property type="term" value="P:siderophore-iron import into cell"/>
    <property type="evidence" value="ECO:0007669"/>
    <property type="project" value="TreeGrafter"/>
</dbReference>
<name>A0A931MUW9_9BACI</name>
<accession>A0A931MUW9</accession>
<evidence type="ECO:0000256" key="6">
    <source>
        <dbReference type="ARBA" id="ARBA00022989"/>
    </source>
</evidence>
<feature type="transmembrane region" description="Helical" evidence="8">
    <location>
        <begin position="84"/>
        <end position="103"/>
    </location>
</feature>
<comment type="similarity">
    <text evidence="2">Belongs to the binding-protein-dependent transport system permease family. FecCD subfamily.</text>
</comment>
<feature type="transmembrane region" description="Helical" evidence="8">
    <location>
        <begin position="115"/>
        <end position="134"/>
    </location>
</feature>
<dbReference type="CDD" id="cd06550">
    <property type="entry name" value="TM_ABC_iron-siderophores_like"/>
    <property type="match status" value="1"/>
</dbReference>
<reference evidence="9 10" key="1">
    <citation type="journal article" date="2005" name="Int. J. Syst. Evol. Microbiol.">
        <title>Halobacillus yeomjeoni sp. nov., isolated from a marine solar saltern in Korea.</title>
        <authorList>
            <person name="Yoon J.H."/>
            <person name="Kang S.J."/>
            <person name="Lee C.H."/>
            <person name="Oh H.W."/>
            <person name="Oh T.K."/>
        </authorList>
    </citation>
    <scope>NUCLEOTIDE SEQUENCE [LARGE SCALE GENOMIC DNA]</scope>
    <source>
        <strain evidence="9 10">KCTC 3957</strain>
    </source>
</reference>
<keyword evidence="6 8" id="KW-1133">Transmembrane helix</keyword>
<evidence type="ECO:0000256" key="2">
    <source>
        <dbReference type="ARBA" id="ARBA00007935"/>
    </source>
</evidence>
<keyword evidence="4" id="KW-1003">Cell membrane</keyword>
<feature type="transmembrane region" description="Helical" evidence="8">
    <location>
        <begin position="306"/>
        <end position="323"/>
    </location>
</feature>
<dbReference type="Pfam" id="PF01032">
    <property type="entry name" value="FecCD"/>
    <property type="match status" value="1"/>
</dbReference>
<dbReference type="PANTHER" id="PTHR30472">
    <property type="entry name" value="FERRIC ENTEROBACTIN TRANSPORT SYSTEM PERMEASE PROTEIN"/>
    <property type="match status" value="1"/>
</dbReference>
<dbReference type="EMBL" id="JADZSC010000001">
    <property type="protein sequence ID" value="MBH0229754.1"/>
    <property type="molecule type" value="Genomic_DNA"/>
</dbReference>
<protein>
    <submittedName>
        <fullName evidence="9">Iron ABC transporter permease</fullName>
    </submittedName>
</protein>
<dbReference type="GO" id="GO:0022857">
    <property type="term" value="F:transmembrane transporter activity"/>
    <property type="evidence" value="ECO:0007669"/>
    <property type="project" value="InterPro"/>
</dbReference>
<dbReference type="AlphaFoldDB" id="A0A931MUW9"/>
<organism evidence="9 10">
    <name type="scientific">Halobacillus yeomjeoni</name>
    <dbReference type="NCBI Taxonomy" id="311194"/>
    <lineage>
        <taxon>Bacteria</taxon>
        <taxon>Bacillati</taxon>
        <taxon>Bacillota</taxon>
        <taxon>Bacilli</taxon>
        <taxon>Bacillales</taxon>
        <taxon>Bacillaceae</taxon>
        <taxon>Halobacillus</taxon>
    </lineage>
</organism>
<evidence type="ECO:0000256" key="5">
    <source>
        <dbReference type="ARBA" id="ARBA00022692"/>
    </source>
</evidence>
<dbReference type="Proteomes" id="UP000614490">
    <property type="component" value="Unassembled WGS sequence"/>
</dbReference>
<dbReference type="SUPFAM" id="SSF81345">
    <property type="entry name" value="ABC transporter involved in vitamin B12 uptake, BtuC"/>
    <property type="match status" value="1"/>
</dbReference>
<evidence type="ECO:0000256" key="4">
    <source>
        <dbReference type="ARBA" id="ARBA00022475"/>
    </source>
</evidence>
<gene>
    <name evidence="9" type="ORF">H0267_05940</name>
</gene>
<keyword evidence="10" id="KW-1185">Reference proteome</keyword>
<dbReference type="InterPro" id="IPR037294">
    <property type="entry name" value="ABC_BtuC-like"/>
</dbReference>
<dbReference type="PANTHER" id="PTHR30472:SF24">
    <property type="entry name" value="FERRIC ENTEROBACTIN TRANSPORT SYSTEM PERMEASE PROTEIN FEPG"/>
    <property type="match status" value="1"/>
</dbReference>
<keyword evidence="3" id="KW-0813">Transport</keyword>
<dbReference type="GO" id="GO:0005886">
    <property type="term" value="C:plasma membrane"/>
    <property type="evidence" value="ECO:0007669"/>
    <property type="project" value="UniProtKB-SubCell"/>
</dbReference>
<feature type="transmembrane region" description="Helical" evidence="8">
    <location>
        <begin position="54"/>
        <end position="72"/>
    </location>
</feature>
<comment type="caution">
    <text evidence="9">The sequence shown here is derived from an EMBL/GenBank/DDBJ whole genome shotgun (WGS) entry which is preliminary data.</text>
</comment>
<sequence>MILGVLTLIMLGLFLTSASLGEIIVHPLNVLQVFFGGGEEYDRLIVQTLRLPRIIIALFVGTALAVSGAILQGMIRNPLASPDLVGLTGGAGVGVVAFLAIFSNEDHALTVSIKWMPLSAFAGAILIGLLVYFLAYKNGLSPMRLILIGIGISAFTQAIITMLMILGPIFRASQANVWLTGSVYGSNWDEVKIIVPVVAALLLLSHLLARRMNAQELGDETAVGIGVHLERDRRLFLIIATALTGIAVSFAGGVGFVGLMAPHIARRLVGSNYGSLIPISAVIGAILVMGADLIGRTLFLPLEVPAGVFTASIGAPYFIYLLVTSNKSS</sequence>
<feature type="transmembrane region" description="Helical" evidence="8">
    <location>
        <begin position="146"/>
        <end position="171"/>
    </location>
</feature>
<comment type="subcellular location">
    <subcellularLocation>
        <location evidence="1">Cell membrane</location>
        <topology evidence="1">Multi-pass membrane protein</topology>
    </subcellularLocation>
</comment>
<proteinExistence type="inferred from homology"/>
<keyword evidence="5 8" id="KW-0812">Transmembrane</keyword>